<dbReference type="GO" id="GO:0008320">
    <property type="term" value="F:protein transmembrane transporter activity"/>
    <property type="evidence" value="ECO:0007669"/>
    <property type="project" value="InterPro"/>
</dbReference>
<dbReference type="InterPro" id="IPR003369">
    <property type="entry name" value="TatA/B/E"/>
</dbReference>
<feature type="transmembrane region" description="Helical" evidence="9">
    <location>
        <begin position="6"/>
        <end position="22"/>
    </location>
</feature>
<evidence type="ECO:0000256" key="3">
    <source>
        <dbReference type="ARBA" id="ARBA00022475"/>
    </source>
</evidence>
<dbReference type="NCBIfam" id="TIGR01410">
    <property type="entry name" value="tatB"/>
    <property type="match status" value="1"/>
</dbReference>
<keyword evidence="8 9" id="KW-0472">Membrane</keyword>
<evidence type="ECO:0000256" key="8">
    <source>
        <dbReference type="ARBA" id="ARBA00023136"/>
    </source>
</evidence>
<name>A0A381U2M6_9ZZZZ</name>
<sequence>MFDLGFNELILIGIILIIFIGPKELPQALKAIYGFLSKIKVYATELRTGIETLVNESEINSVVKEIEKPPIQKKKKKK</sequence>
<dbReference type="GO" id="GO:0043953">
    <property type="term" value="P:protein transport by the Tat complex"/>
    <property type="evidence" value="ECO:0007669"/>
    <property type="project" value="InterPro"/>
</dbReference>
<evidence type="ECO:0000256" key="4">
    <source>
        <dbReference type="ARBA" id="ARBA00022692"/>
    </source>
</evidence>
<evidence type="ECO:0000256" key="1">
    <source>
        <dbReference type="ARBA" id="ARBA00004167"/>
    </source>
</evidence>
<dbReference type="AlphaFoldDB" id="A0A381U2M6"/>
<evidence type="ECO:0000256" key="5">
    <source>
        <dbReference type="ARBA" id="ARBA00022927"/>
    </source>
</evidence>
<evidence type="ECO:0000256" key="6">
    <source>
        <dbReference type="ARBA" id="ARBA00022989"/>
    </source>
</evidence>
<comment type="subcellular location">
    <subcellularLocation>
        <location evidence="1">Membrane</location>
        <topology evidence="1">Single-pass membrane protein</topology>
    </subcellularLocation>
</comment>
<evidence type="ECO:0008006" key="11">
    <source>
        <dbReference type="Google" id="ProtNLM"/>
    </source>
</evidence>
<keyword evidence="2" id="KW-0813">Transport</keyword>
<dbReference type="EMBL" id="UINC01005621">
    <property type="protein sequence ID" value="SVA22486.1"/>
    <property type="molecule type" value="Genomic_DNA"/>
</dbReference>
<dbReference type="PRINTS" id="PR01506">
    <property type="entry name" value="TATBPROTEIN"/>
</dbReference>
<evidence type="ECO:0000313" key="10">
    <source>
        <dbReference type="EMBL" id="SVA22486.1"/>
    </source>
</evidence>
<proteinExistence type="predicted"/>
<keyword evidence="3" id="KW-1003">Cell membrane</keyword>
<keyword evidence="5" id="KW-0653">Protein transport</keyword>
<protein>
    <recommendedName>
        <fullName evidence="11">Twin-arginine translocase subunit TatB</fullName>
    </recommendedName>
</protein>
<evidence type="ECO:0000256" key="2">
    <source>
        <dbReference type="ARBA" id="ARBA00022448"/>
    </source>
</evidence>
<accession>A0A381U2M6</accession>
<keyword evidence="7" id="KW-0811">Translocation</keyword>
<dbReference type="Pfam" id="PF02416">
    <property type="entry name" value="TatA_B_E"/>
    <property type="match status" value="1"/>
</dbReference>
<dbReference type="GO" id="GO:0016020">
    <property type="term" value="C:membrane"/>
    <property type="evidence" value="ECO:0007669"/>
    <property type="project" value="InterPro"/>
</dbReference>
<keyword evidence="4 9" id="KW-0812">Transmembrane</keyword>
<organism evidence="10">
    <name type="scientific">marine metagenome</name>
    <dbReference type="NCBI Taxonomy" id="408172"/>
    <lineage>
        <taxon>unclassified sequences</taxon>
        <taxon>metagenomes</taxon>
        <taxon>ecological metagenomes</taxon>
    </lineage>
</organism>
<dbReference type="Gene3D" id="1.20.5.3310">
    <property type="match status" value="1"/>
</dbReference>
<reference evidence="10" key="1">
    <citation type="submission" date="2018-05" db="EMBL/GenBank/DDBJ databases">
        <authorList>
            <person name="Lanie J.A."/>
            <person name="Ng W.-L."/>
            <person name="Kazmierczak K.M."/>
            <person name="Andrzejewski T.M."/>
            <person name="Davidsen T.M."/>
            <person name="Wayne K.J."/>
            <person name="Tettelin H."/>
            <person name="Glass J.I."/>
            <person name="Rusch D."/>
            <person name="Podicherti R."/>
            <person name="Tsui H.-C.T."/>
            <person name="Winkler M.E."/>
        </authorList>
    </citation>
    <scope>NUCLEOTIDE SEQUENCE</scope>
</reference>
<gene>
    <name evidence="10" type="ORF">METZ01_LOCUS75340</name>
</gene>
<evidence type="ECO:0000256" key="7">
    <source>
        <dbReference type="ARBA" id="ARBA00023010"/>
    </source>
</evidence>
<keyword evidence="6 9" id="KW-1133">Transmembrane helix</keyword>
<dbReference type="InterPro" id="IPR018448">
    <property type="entry name" value="TatB"/>
</dbReference>
<evidence type="ECO:0000256" key="9">
    <source>
        <dbReference type="SAM" id="Phobius"/>
    </source>
</evidence>